<reference evidence="3 4" key="1">
    <citation type="submission" date="2016-10" db="EMBL/GenBank/DDBJ databases">
        <authorList>
            <person name="de Groot N.N."/>
        </authorList>
    </citation>
    <scope>NUCLEOTIDE SEQUENCE [LARGE SCALE GENOMIC DNA]</scope>
    <source>
        <strain evidence="4">P4-7,KCTC 19426,CECT 7604</strain>
    </source>
</reference>
<dbReference type="Pfam" id="PF24551">
    <property type="entry name" value="SH3_Rv0428c"/>
    <property type="match status" value="1"/>
</dbReference>
<proteinExistence type="predicted"/>
<evidence type="ECO:0000313" key="4">
    <source>
        <dbReference type="Proteomes" id="UP000198741"/>
    </source>
</evidence>
<dbReference type="RefSeq" id="WP_090474769.1">
    <property type="nucleotide sequence ID" value="NZ_LT629710.1"/>
</dbReference>
<dbReference type="Proteomes" id="UP000198741">
    <property type="component" value="Chromosome I"/>
</dbReference>
<evidence type="ECO:0000259" key="2">
    <source>
        <dbReference type="Pfam" id="PF24551"/>
    </source>
</evidence>
<dbReference type="OrthoDB" id="3631934at2"/>
<gene>
    <name evidence="3" type="ORF">SAMN04515671_0896</name>
</gene>
<feature type="region of interest" description="Disordered" evidence="1">
    <location>
        <begin position="63"/>
        <end position="83"/>
    </location>
</feature>
<dbReference type="STRING" id="1090615.SAMN04515671_0896"/>
<organism evidence="3 4">
    <name type="scientific">Nakamurella panacisegetis</name>
    <dbReference type="NCBI Taxonomy" id="1090615"/>
    <lineage>
        <taxon>Bacteria</taxon>
        <taxon>Bacillati</taxon>
        <taxon>Actinomycetota</taxon>
        <taxon>Actinomycetes</taxon>
        <taxon>Nakamurellales</taxon>
        <taxon>Nakamurellaceae</taxon>
        <taxon>Nakamurella</taxon>
    </lineage>
</organism>
<evidence type="ECO:0000256" key="1">
    <source>
        <dbReference type="SAM" id="MobiDB-lite"/>
    </source>
</evidence>
<dbReference type="AlphaFoldDB" id="A0A1H0JFR3"/>
<dbReference type="InterPro" id="IPR056934">
    <property type="entry name" value="SH3_Rv0428c"/>
</dbReference>
<dbReference type="EMBL" id="LT629710">
    <property type="protein sequence ID" value="SDO42380.1"/>
    <property type="molecule type" value="Genomic_DNA"/>
</dbReference>
<sequence>MTNPVAAFLALPLGTRVVVRHRIEGGATDVLGELIGRSEATCQVRTRAGEVTIVLANIIAAKQIPPPPAPRSRRSAAPDRGLR</sequence>
<keyword evidence="4" id="KW-1185">Reference proteome</keyword>
<protein>
    <recommendedName>
        <fullName evidence="2">Histone acetyltransferase Rv0428c-like SH3 domain-containing protein</fullName>
    </recommendedName>
</protein>
<accession>A0A1H0JFR3</accession>
<evidence type="ECO:0000313" key="3">
    <source>
        <dbReference type="EMBL" id="SDO42380.1"/>
    </source>
</evidence>
<feature type="domain" description="Histone acetyltransferase Rv0428c-like SH3" evidence="2">
    <location>
        <begin position="12"/>
        <end position="62"/>
    </location>
</feature>
<name>A0A1H0JFR3_9ACTN</name>